<evidence type="ECO:0000259" key="2">
    <source>
        <dbReference type="Pfam" id="PF18790"/>
    </source>
</evidence>
<name>A0A0G9BEI0_XANPE</name>
<dbReference type="Pfam" id="PF18790">
    <property type="entry name" value="KfrB"/>
    <property type="match status" value="1"/>
</dbReference>
<reference evidence="5 7" key="2">
    <citation type="submission" date="2018-02" db="EMBL/GenBank/DDBJ databases">
        <title>Characterization of Xanthomonas diversity in transplant houses and field plants.</title>
        <authorList>
            <person name="Abrahamian P."/>
            <person name="Timilsina S."/>
            <person name="Minsavage G.V."/>
            <person name="Goss E.M."/>
            <person name="Jones J.B."/>
            <person name="Vallad G.E."/>
        </authorList>
    </citation>
    <scope>NUCLEOTIDE SEQUENCE [LARGE SCALE GENOMIC DNA]</scope>
    <source>
        <strain evidence="5 7">GEV2132</strain>
    </source>
</reference>
<dbReference type="EMBL" id="JZUY01000078">
    <property type="protein sequence ID" value="KLC00820.1"/>
    <property type="molecule type" value="Genomic_DNA"/>
</dbReference>
<feature type="compositionally biased region" description="Polar residues" evidence="1">
    <location>
        <begin position="1"/>
        <end position="13"/>
    </location>
</feature>
<protein>
    <recommendedName>
        <fullName evidence="2">KfrB domain-containing protein</fullName>
    </recommendedName>
</protein>
<evidence type="ECO:0000313" key="5">
    <source>
        <dbReference type="EMBL" id="RXD55528.1"/>
    </source>
</evidence>
<proteinExistence type="predicted"/>
<sequence length="208" mass="22729">MSNDTSNASTNQSKAEDRIKPTDIPREIRATVAEKLGKEADVYPAKSDSKNGYKGPVIHADKDFIVQAIGKGHRSAIVHLRNDVEFQGPKLQSRDQNNDLVNRNIQVHYRDGQAKAYPWNPERAAENQAQTQRKAVDPVEAAKEYAQTAFKTAKQRDAFVAHVQGVQALAADMAKAPTAPVQEGAKTARSIAVPAKGQDKAHAPSLER</sequence>
<accession>A0A0G9BEI0</accession>
<feature type="region of interest" description="Disordered" evidence="1">
    <location>
        <begin position="179"/>
        <end position="208"/>
    </location>
</feature>
<gene>
    <name evidence="5" type="ORF">DB769_05900</name>
    <name evidence="4" type="ORF">G3W61_19245</name>
    <name evidence="3" type="ORF">XP315_23535</name>
</gene>
<evidence type="ECO:0000256" key="1">
    <source>
        <dbReference type="SAM" id="MobiDB-lite"/>
    </source>
</evidence>
<dbReference type="Proteomes" id="UP000289372">
    <property type="component" value="Unassembled WGS sequence"/>
</dbReference>
<dbReference type="InterPro" id="IPR040782">
    <property type="entry name" value="KfrB"/>
</dbReference>
<dbReference type="Proteomes" id="UP000035369">
    <property type="component" value="Unassembled WGS sequence"/>
</dbReference>
<evidence type="ECO:0000313" key="7">
    <source>
        <dbReference type="Proteomes" id="UP000289372"/>
    </source>
</evidence>
<dbReference type="EMBL" id="PUUL01000030">
    <property type="protein sequence ID" value="RXD55528.1"/>
    <property type="molecule type" value="Genomic_DNA"/>
</dbReference>
<keyword evidence="6" id="KW-1185">Reference proteome</keyword>
<evidence type="ECO:0000313" key="3">
    <source>
        <dbReference type="EMBL" id="KLC00820.1"/>
    </source>
</evidence>
<reference evidence="3 6" key="1">
    <citation type="submission" date="2015-02" db="EMBL/GenBank/DDBJ databases">
        <title>Whole genome sequencing of multiple isolates of three species of pepper and tomato-infecting xanthomonads reveals genetic diversity in field strains and pinpoints effectors responsible for host specificity.</title>
        <authorList>
            <person name="Schwartz A."/>
            <person name="Dahlbeck D."/>
            <person name="Staskawicz B."/>
            <person name="Bart R."/>
            <person name="Potnis N."/>
            <person name="Minsavage G."/>
            <person name="Timilsina S."/>
            <person name="Goss E."/>
            <person name="Jones J."/>
            <person name="Vallad G."/>
            <person name="Barak J."/>
            <person name="Miller S."/>
            <person name="Ritchie D."/>
            <person name="Martins J.Jr."/>
            <person name="Patane J.S."/>
            <person name="Setubal J.C."/>
        </authorList>
    </citation>
    <scope>NUCLEOTIDE SEQUENCE [LARGE SCALE GENOMIC DNA]</scope>
    <source>
        <strain evidence="3 6">Xp3-15</strain>
    </source>
</reference>
<evidence type="ECO:0000313" key="8">
    <source>
        <dbReference type="Proteomes" id="UP000471082"/>
    </source>
</evidence>
<dbReference type="Proteomes" id="UP000471082">
    <property type="component" value="Unassembled WGS sequence"/>
</dbReference>
<comment type="caution">
    <text evidence="4">The sequence shown here is derived from an EMBL/GenBank/DDBJ whole genome shotgun (WGS) entry which is preliminary data.</text>
</comment>
<evidence type="ECO:0000313" key="4">
    <source>
        <dbReference type="EMBL" id="NEL78358.1"/>
    </source>
</evidence>
<feature type="domain" description="KfrB" evidence="2">
    <location>
        <begin position="53"/>
        <end position="117"/>
    </location>
</feature>
<dbReference type="KEGG" id="xpe:BJD13_23955"/>
<organism evidence="4 8">
    <name type="scientific">Xanthomonas perforans</name>
    <dbReference type="NCBI Taxonomy" id="442694"/>
    <lineage>
        <taxon>Bacteria</taxon>
        <taxon>Pseudomonadati</taxon>
        <taxon>Pseudomonadota</taxon>
        <taxon>Gammaproteobacteria</taxon>
        <taxon>Lysobacterales</taxon>
        <taxon>Lysobacteraceae</taxon>
        <taxon>Xanthomonas</taxon>
    </lineage>
</organism>
<feature type="compositionally biased region" description="Basic and acidic residues" evidence="1">
    <location>
        <begin position="197"/>
        <end position="208"/>
    </location>
</feature>
<dbReference type="AlphaFoldDB" id="A0A0G9BEI0"/>
<reference evidence="4 8" key="3">
    <citation type="submission" date="2019-11" db="EMBL/GenBank/DDBJ databases">
        <title>Genome-resolved metagenomics to study the prevalence of co-infection and intraspecific heterogeneity among plant pathogen metapopulations.</title>
        <authorList>
            <person name="Newberry E."/>
            <person name="Bhandari R."/>
            <person name="Kemble J."/>
            <person name="Sikora E."/>
            <person name="Potnis N."/>
        </authorList>
    </citation>
    <scope>NUCLEOTIDE SEQUENCE [LARGE SCALE GENOMIC DNA]</scope>
    <source>
        <strain evidence="4">Xp_Tom_Tuscaloosa_18b</strain>
    </source>
</reference>
<evidence type="ECO:0000313" key="6">
    <source>
        <dbReference type="Proteomes" id="UP000035369"/>
    </source>
</evidence>
<feature type="compositionally biased region" description="Basic and acidic residues" evidence="1">
    <location>
        <begin position="14"/>
        <end position="26"/>
    </location>
</feature>
<dbReference type="EMBL" id="JAAGYU010000123">
    <property type="protein sequence ID" value="NEL78358.1"/>
    <property type="molecule type" value="Genomic_DNA"/>
</dbReference>
<feature type="region of interest" description="Disordered" evidence="1">
    <location>
        <begin position="1"/>
        <end position="26"/>
    </location>
</feature>
<dbReference type="RefSeq" id="WP_017160641.1">
    <property type="nucleotide sequence ID" value="NZ_CP018476.1"/>
</dbReference>
<dbReference type="GeneID" id="61780150"/>